<evidence type="ECO:0000313" key="2">
    <source>
        <dbReference type="EMBL" id="PSJ39618.1"/>
    </source>
</evidence>
<feature type="transmembrane region" description="Helical" evidence="1">
    <location>
        <begin position="34"/>
        <end position="59"/>
    </location>
</feature>
<organism evidence="2 3">
    <name type="scientific">Allosphingosinicella deserti</name>
    <dbReference type="NCBI Taxonomy" id="2116704"/>
    <lineage>
        <taxon>Bacteria</taxon>
        <taxon>Pseudomonadati</taxon>
        <taxon>Pseudomonadota</taxon>
        <taxon>Alphaproteobacteria</taxon>
        <taxon>Sphingomonadales</taxon>
        <taxon>Sphingomonadaceae</taxon>
        <taxon>Allosphingosinicella</taxon>
    </lineage>
</organism>
<keyword evidence="1" id="KW-1133">Transmembrane helix</keyword>
<keyword evidence="3" id="KW-1185">Reference proteome</keyword>
<dbReference type="EMBL" id="PXYI01000004">
    <property type="protein sequence ID" value="PSJ39618.1"/>
    <property type="molecule type" value="Genomic_DNA"/>
</dbReference>
<keyword evidence="1" id="KW-0472">Membrane</keyword>
<sequence>MIYSILLSLVPVSSLITTSACVILILLRRYQEGALFSIVVLLVTVSVIWQAFISLMFYLS</sequence>
<feature type="transmembrane region" description="Helical" evidence="1">
    <location>
        <begin position="6"/>
        <end position="27"/>
    </location>
</feature>
<accession>A0A2P7QNU3</accession>
<reference evidence="2 3" key="1">
    <citation type="submission" date="2018-03" db="EMBL/GenBank/DDBJ databases">
        <title>The draft genome of Sphingosinicella sp. GL-C-18.</title>
        <authorList>
            <person name="Liu L."/>
            <person name="Li L."/>
            <person name="Liang L."/>
            <person name="Zhang X."/>
            <person name="Wang T."/>
        </authorList>
    </citation>
    <scope>NUCLEOTIDE SEQUENCE [LARGE SCALE GENOMIC DNA]</scope>
    <source>
        <strain evidence="2 3">GL-C-18</strain>
    </source>
</reference>
<dbReference type="Proteomes" id="UP000241167">
    <property type="component" value="Unassembled WGS sequence"/>
</dbReference>
<keyword evidence="1" id="KW-0812">Transmembrane</keyword>
<comment type="caution">
    <text evidence="2">The sequence shown here is derived from an EMBL/GenBank/DDBJ whole genome shotgun (WGS) entry which is preliminary data.</text>
</comment>
<gene>
    <name evidence="2" type="ORF">C7I55_13540</name>
</gene>
<evidence type="ECO:0000256" key="1">
    <source>
        <dbReference type="SAM" id="Phobius"/>
    </source>
</evidence>
<evidence type="ECO:0000313" key="3">
    <source>
        <dbReference type="Proteomes" id="UP000241167"/>
    </source>
</evidence>
<name>A0A2P7QNU3_9SPHN</name>
<dbReference type="AlphaFoldDB" id="A0A2P7QNU3"/>
<protein>
    <submittedName>
        <fullName evidence="2">Uncharacterized protein</fullName>
    </submittedName>
</protein>
<proteinExistence type="predicted"/>